<keyword evidence="2" id="KW-1185">Reference proteome</keyword>
<sequence length="51" mass="5653">VVSDDITSEYHVWETGPELSFVTVSHPDITYGEQDRVRVVVSDGITSGHHV</sequence>
<dbReference type="KEGG" id="lgi:LOTGIDRAFT_140510"/>
<dbReference type="AlphaFoldDB" id="V4B2T0"/>
<gene>
    <name evidence="1" type="ORF">LOTGIDRAFT_140510</name>
</gene>
<dbReference type="CTD" id="20234325"/>
<dbReference type="EMBL" id="KB200665">
    <property type="protein sequence ID" value="ESP00802.1"/>
    <property type="molecule type" value="Genomic_DNA"/>
</dbReference>
<dbReference type="RefSeq" id="XP_009048508.1">
    <property type="nucleotide sequence ID" value="XM_009050260.1"/>
</dbReference>
<dbReference type="HOGENOM" id="CLU_3112405_0_0_1"/>
<evidence type="ECO:0000313" key="1">
    <source>
        <dbReference type="EMBL" id="ESP00802.1"/>
    </source>
</evidence>
<name>V4B2T0_LOTGI</name>
<organism evidence="1 2">
    <name type="scientific">Lottia gigantea</name>
    <name type="common">Giant owl limpet</name>
    <dbReference type="NCBI Taxonomy" id="225164"/>
    <lineage>
        <taxon>Eukaryota</taxon>
        <taxon>Metazoa</taxon>
        <taxon>Spiralia</taxon>
        <taxon>Lophotrochozoa</taxon>
        <taxon>Mollusca</taxon>
        <taxon>Gastropoda</taxon>
        <taxon>Patellogastropoda</taxon>
        <taxon>Lottioidea</taxon>
        <taxon>Lottiidae</taxon>
        <taxon>Lottia</taxon>
    </lineage>
</organism>
<evidence type="ECO:0000313" key="2">
    <source>
        <dbReference type="Proteomes" id="UP000030746"/>
    </source>
</evidence>
<proteinExistence type="predicted"/>
<feature type="non-terminal residue" evidence="1">
    <location>
        <position position="1"/>
    </location>
</feature>
<accession>V4B2T0</accession>
<dbReference type="GeneID" id="20234325"/>
<dbReference type="Proteomes" id="UP000030746">
    <property type="component" value="Unassembled WGS sequence"/>
</dbReference>
<protein>
    <submittedName>
        <fullName evidence="1">Uncharacterized protein</fullName>
    </submittedName>
</protein>
<reference evidence="1 2" key="1">
    <citation type="journal article" date="2013" name="Nature">
        <title>Insights into bilaterian evolution from three spiralian genomes.</title>
        <authorList>
            <person name="Simakov O."/>
            <person name="Marletaz F."/>
            <person name="Cho S.J."/>
            <person name="Edsinger-Gonzales E."/>
            <person name="Havlak P."/>
            <person name="Hellsten U."/>
            <person name="Kuo D.H."/>
            <person name="Larsson T."/>
            <person name="Lv J."/>
            <person name="Arendt D."/>
            <person name="Savage R."/>
            <person name="Osoegawa K."/>
            <person name="de Jong P."/>
            <person name="Grimwood J."/>
            <person name="Chapman J.A."/>
            <person name="Shapiro H."/>
            <person name="Aerts A."/>
            <person name="Otillar R.P."/>
            <person name="Terry A.Y."/>
            <person name="Boore J.L."/>
            <person name="Grigoriev I.V."/>
            <person name="Lindberg D.R."/>
            <person name="Seaver E.C."/>
            <person name="Weisblat D.A."/>
            <person name="Putnam N.H."/>
            <person name="Rokhsar D.S."/>
        </authorList>
    </citation>
    <scope>NUCLEOTIDE SEQUENCE [LARGE SCALE GENOMIC DNA]</scope>
</reference>